<evidence type="ECO:0000313" key="2">
    <source>
        <dbReference type="EMBL" id="ABK62116.1"/>
    </source>
</evidence>
<dbReference type="SUPFAM" id="SSF51182">
    <property type="entry name" value="RmlC-like cupins"/>
    <property type="match status" value="1"/>
</dbReference>
<protein>
    <submittedName>
        <fullName evidence="2">Conserved protein</fullName>
    </submittedName>
</protein>
<dbReference type="InterPro" id="IPR011051">
    <property type="entry name" value="RmlC_Cupin_sf"/>
</dbReference>
<dbReference type="EMBL" id="CP000382">
    <property type="protein sequence ID" value="ABK62116.1"/>
    <property type="molecule type" value="Genomic_DNA"/>
</dbReference>
<dbReference type="PANTHER" id="PTHR43346:SF1">
    <property type="entry name" value="QUERCETIN 2,3-DIOXYGENASE-RELATED"/>
    <property type="match status" value="1"/>
</dbReference>
<organism evidence="2 3">
    <name type="scientific">Clostridium novyi (strain NT)</name>
    <dbReference type="NCBI Taxonomy" id="386415"/>
    <lineage>
        <taxon>Bacteria</taxon>
        <taxon>Bacillati</taxon>
        <taxon>Bacillota</taxon>
        <taxon>Clostridia</taxon>
        <taxon>Eubacteriales</taxon>
        <taxon>Clostridiaceae</taxon>
        <taxon>Clostridium</taxon>
    </lineage>
</organism>
<dbReference type="Pfam" id="PF07883">
    <property type="entry name" value="Cupin_2"/>
    <property type="match status" value="1"/>
</dbReference>
<evidence type="ECO:0000259" key="1">
    <source>
        <dbReference type="Pfam" id="PF07883"/>
    </source>
</evidence>
<dbReference type="Gene3D" id="2.60.120.10">
    <property type="entry name" value="Jelly Rolls"/>
    <property type="match status" value="1"/>
</dbReference>
<dbReference type="RefSeq" id="WP_011722462.1">
    <property type="nucleotide sequence ID" value="NC_008593.1"/>
</dbReference>
<gene>
    <name evidence="2" type="ordered locus">NT01CX_2395</name>
</gene>
<dbReference type="InterPro" id="IPR014710">
    <property type="entry name" value="RmlC-like_jellyroll"/>
</dbReference>
<sequence>MYNAYNVHPNPYLDNMYNPYNAYPCPYYYNNPMYISSFMNNFSRKYIPYDDEMECYSRHGWGQSPNNYNSLQLKDYGGKPFVINIEEATKLNNNFRTALWTGQHLQLTLMSINVGEDIGLEVHPNTDQFIRIEEGQGIVKMGDNKFNLNFQRNVYDNFAIIIPAGKWHNLINTGNKPIKLYSIYAPPQHPYGTVHETKAIAEAAEE</sequence>
<dbReference type="eggNOG" id="COG0662">
    <property type="taxonomic scope" value="Bacteria"/>
</dbReference>
<dbReference type="Proteomes" id="UP000008220">
    <property type="component" value="Chromosome"/>
</dbReference>
<evidence type="ECO:0000313" key="3">
    <source>
        <dbReference type="Proteomes" id="UP000008220"/>
    </source>
</evidence>
<dbReference type="KEGG" id="cno:NT01CX_2395"/>
<proteinExistence type="predicted"/>
<dbReference type="CDD" id="cd02223">
    <property type="entry name" value="cupin_Bh2720-like"/>
    <property type="match status" value="1"/>
</dbReference>
<dbReference type="InterPro" id="IPR052538">
    <property type="entry name" value="Flavonoid_dioxygenase-like"/>
</dbReference>
<name>A0Q1G6_CLONN</name>
<dbReference type="HOGENOM" id="CLU_090569_1_0_9"/>
<dbReference type="InterPro" id="IPR013096">
    <property type="entry name" value="Cupin_2"/>
</dbReference>
<dbReference type="PANTHER" id="PTHR43346">
    <property type="entry name" value="LIGAND BINDING DOMAIN PROTEIN, PUTATIVE (AFU_ORTHOLOGUE AFUA_6G14370)-RELATED"/>
    <property type="match status" value="1"/>
</dbReference>
<feature type="domain" description="Cupin type-2" evidence="1">
    <location>
        <begin position="109"/>
        <end position="184"/>
    </location>
</feature>
<reference evidence="2 3" key="1">
    <citation type="journal article" date="2006" name="Nat. Biotechnol.">
        <title>The genome and transcriptomes of the anti-tumor agent Clostridium novyi-NT.</title>
        <authorList>
            <person name="Bettegowda C."/>
            <person name="Huang X."/>
            <person name="Lin J."/>
            <person name="Cheong I."/>
            <person name="Kohli M."/>
            <person name="Szabo S.A."/>
            <person name="Zhang X."/>
            <person name="Diaz L.A. Jr."/>
            <person name="Velculescu V.E."/>
            <person name="Parmigiani G."/>
            <person name="Kinzler K.W."/>
            <person name="Vogelstein B."/>
            <person name="Zhou S."/>
        </authorList>
    </citation>
    <scope>NUCLEOTIDE SEQUENCE [LARGE SCALE GENOMIC DNA]</scope>
    <source>
        <strain evidence="2 3">NT</strain>
    </source>
</reference>
<dbReference type="AlphaFoldDB" id="A0Q1G6"/>
<keyword evidence="3" id="KW-1185">Reference proteome</keyword>
<accession>A0Q1G6</accession>